<sequence>MKVLLLSAYDTDSHKSWCQGLMQHLPEFEWHYSCLPGRYFSWRIRGNPLSWMTGKDQSLFQQRFDLIIATSMVDVATLRGLTPELAGTPWLVYFHENQFAYPKSQQQHGSIEPQMVNLYSALAADHVLFNSQFNRRTMLDGITQLMAKMPDLAPRNLAQRIESKSQILPVPINLKPAKAWVNHSNENKLKLIWNHRWEYDKGPDSLLNIVRAIEEKRLPIEVNIAGKRFQRAPDAFDKLSDLSCVKRIGTYESVEDYLQALLESDIVLSTASHEFQGLAMLEGAAMNCVPLAPNDLAYPEWIPQSCLYQTEQDAICLLEKWCQQGLPETPDVHHYTWQYMAPKYQSLLVSLSGRS</sequence>
<dbReference type="Gene3D" id="3.40.50.2000">
    <property type="entry name" value="Glycogen Phosphorylase B"/>
    <property type="match status" value="1"/>
</dbReference>
<comment type="catalytic activity">
    <reaction evidence="6">
        <text>queuosine(34) in tRNA(Asp) + GDP-alpha-D-mannose = O-4''-alpha-D-mannosylqueuosine(34) in tRNA(Asp) + GDP + H(+)</text>
        <dbReference type="Rhea" id="RHEA:12885"/>
        <dbReference type="Rhea" id="RHEA-COMP:18572"/>
        <dbReference type="Rhea" id="RHEA-COMP:18581"/>
        <dbReference type="ChEBI" id="CHEBI:15378"/>
        <dbReference type="ChEBI" id="CHEBI:57527"/>
        <dbReference type="ChEBI" id="CHEBI:58189"/>
        <dbReference type="ChEBI" id="CHEBI:194431"/>
        <dbReference type="ChEBI" id="CHEBI:194442"/>
        <dbReference type="EC" id="2.4.1.110"/>
    </reaction>
    <physiologicalReaction direction="left-to-right" evidence="6">
        <dbReference type="Rhea" id="RHEA:12886"/>
    </physiologicalReaction>
</comment>
<dbReference type="EMBL" id="AAQH01000005">
    <property type="protein sequence ID" value="EAT12729.1"/>
    <property type="molecule type" value="Genomic_DNA"/>
</dbReference>
<evidence type="ECO:0000256" key="5">
    <source>
        <dbReference type="ARBA" id="ARBA00044539"/>
    </source>
</evidence>
<dbReference type="PANTHER" id="PTHR13615">
    <property type="entry name" value="GLYCOSYLTRANSFERASE-LIKE 1"/>
    <property type="match status" value="1"/>
</dbReference>
<evidence type="ECO:0000256" key="2">
    <source>
        <dbReference type="ARBA" id="ARBA00022676"/>
    </source>
</evidence>
<proteinExistence type="inferred from homology"/>
<evidence type="ECO:0000256" key="3">
    <source>
        <dbReference type="ARBA" id="ARBA00022679"/>
    </source>
</evidence>
<keyword evidence="2" id="KW-0328">Glycosyltransferase</keyword>
<keyword evidence="9" id="KW-1185">Reference proteome</keyword>
<name>Q1N362_9GAMM</name>
<evidence type="ECO:0000256" key="4">
    <source>
        <dbReference type="ARBA" id="ARBA00044517"/>
    </source>
</evidence>
<dbReference type="RefSeq" id="WP_007018518.1">
    <property type="nucleotide sequence ID" value="NZ_CH724117.1"/>
</dbReference>
<dbReference type="OrthoDB" id="9792163at2"/>
<evidence type="ECO:0000259" key="7">
    <source>
        <dbReference type="Pfam" id="PF12038"/>
    </source>
</evidence>
<dbReference type="GO" id="GO:0016438">
    <property type="term" value="F:tRNA-queuosine(34) beta-mannosyltransferase activity"/>
    <property type="evidence" value="ECO:0007669"/>
    <property type="project" value="UniProtKB-EC"/>
</dbReference>
<dbReference type="SUPFAM" id="SSF53756">
    <property type="entry name" value="UDP-Glycosyltransferase/glycogen phosphorylase"/>
    <property type="match status" value="1"/>
</dbReference>
<evidence type="ECO:0000256" key="1">
    <source>
        <dbReference type="ARBA" id="ARBA00009481"/>
    </source>
</evidence>
<dbReference type="EC" id="2.4.1.110" evidence="4"/>
<evidence type="ECO:0000313" key="9">
    <source>
        <dbReference type="Proteomes" id="UP000004263"/>
    </source>
</evidence>
<evidence type="ECO:0000313" key="8">
    <source>
        <dbReference type="EMBL" id="EAT12729.1"/>
    </source>
</evidence>
<dbReference type="AlphaFoldDB" id="Q1N362"/>
<dbReference type="Proteomes" id="UP000004263">
    <property type="component" value="Unassembled WGS sequence"/>
</dbReference>
<accession>Q1N362</accession>
<dbReference type="PANTHER" id="PTHR13615:SF3">
    <property type="entry name" value="GLYCOSYLTRANSFERASE-LIKE DOMAIN-CONTAINING PROTEIN 1"/>
    <property type="match status" value="1"/>
</dbReference>
<comment type="similarity">
    <text evidence="1">Belongs to the glycosyltransferase group 1 family. Glycosyltransferase 4 subfamily.</text>
</comment>
<comment type="caution">
    <text evidence="8">The sequence shown here is derived from an EMBL/GenBank/DDBJ whole genome shotgun (WGS) entry which is preliminary data.</text>
</comment>
<evidence type="ECO:0000256" key="6">
    <source>
        <dbReference type="ARBA" id="ARBA00048439"/>
    </source>
</evidence>
<protein>
    <recommendedName>
        <fullName evidence="5">tRNA-queuosine alpha-mannosyltransferase</fullName>
        <ecNumber evidence="4">2.4.1.110</ecNumber>
    </recommendedName>
</protein>
<organism evidence="8 9">
    <name type="scientific">Bermanella marisrubri</name>
    <dbReference type="NCBI Taxonomy" id="207949"/>
    <lineage>
        <taxon>Bacteria</taxon>
        <taxon>Pseudomonadati</taxon>
        <taxon>Pseudomonadota</taxon>
        <taxon>Gammaproteobacteria</taxon>
        <taxon>Oceanospirillales</taxon>
        <taxon>Oceanospirillaceae</taxon>
        <taxon>Bermanella</taxon>
    </lineage>
</organism>
<feature type="domain" description="tRNA-queuosine alpha-mannosyltransferase N-terminal" evidence="7">
    <location>
        <begin position="2"/>
        <end position="172"/>
    </location>
</feature>
<dbReference type="STRING" id="207949.RED65_13632"/>
<gene>
    <name evidence="8" type="ORF">RED65_13632</name>
</gene>
<keyword evidence="3 8" id="KW-0808">Transferase</keyword>
<dbReference type="InterPro" id="IPR022701">
    <property type="entry name" value="QTMAN_N"/>
</dbReference>
<dbReference type="Pfam" id="PF12038">
    <property type="entry name" value="QTMAN_N"/>
    <property type="match status" value="1"/>
</dbReference>
<dbReference type="HOGENOM" id="CLU_033439_1_0_6"/>
<reference evidence="8 9" key="1">
    <citation type="submission" date="2006-03" db="EMBL/GenBank/DDBJ databases">
        <authorList>
            <person name="Pinhassi J."/>
            <person name="Pedros-Alio C."/>
            <person name="Ferriera S."/>
            <person name="Johnson J."/>
            <person name="Kravitz S."/>
            <person name="Halpern A."/>
            <person name="Remington K."/>
            <person name="Beeson K."/>
            <person name="Tran B."/>
            <person name="Rogers Y.-H."/>
            <person name="Friedman R."/>
            <person name="Venter J.C."/>
        </authorList>
    </citation>
    <scope>NUCLEOTIDE SEQUENCE [LARGE SCALE GENOMIC DNA]</scope>
    <source>
        <strain evidence="8 9">RED65</strain>
    </source>
</reference>
<dbReference type="InterPro" id="IPR051862">
    <property type="entry name" value="GT-like_domain_containing_1"/>
</dbReference>